<accession>A0A6A5SCV9</accession>
<evidence type="ECO:0000313" key="2">
    <source>
        <dbReference type="Proteomes" id="UP000800038"/>
    </source>
</evidence>
<evidence type="ECO:0000313" key="1">
    <source>
        <dbReference type="EMBL" id="KAF1937530.1"/>
    </source>
</evidence>
<name>A0A6A5SCV9_9PLEO</name>
<keyword evidence="2" id="KW-1185">Reference proteome</keyword>
<protein>
    <submittedName>
        <fullName evidence="1">Uncharacterized protein</fullName>
    </submittedName>
</protein>
<proteinExistence type="predicted"/>
<gene>
    <name evidence="1" type="ORF">EJ02DRAFT_458660</name>
</gene>
<dbReference type="Proteomes" id="UP000800038">
    <property type="component" value="Unassembled WGS sequence"/>
</dbReference>
<organism evidence="1 2">
    <name type="scientific">Clathrospora elynae</name>
    <dbReference type="NCBI Taxonomy" id="706981"/>
    <lineage>
        <taxon>Eukaryota</taxon>
        <taxon>Fungi</taxon>
        <taxon>Dikarya</taxon>
        <taxon>Ascomycota</taxon>
        <taxon>Pezizomycotina</taxon>
        <taxon>Dothideomycetes</taxon>
        <taxon>Pleosporomycetidae</taxon>
        <taxon>Pleosporales</taxon>
        <taxon>Diademaceae</taxon>
        <taxon>Clathrospora</taxon>
    </lineage>
</organism>
<reference evidence="1" key="1">
    <citation type="journal article" date="2020" name="Stud. Mycol.">
        <title>101 Dothideomycetes genomes: a test case for predicting lifestyles and emergence of pathogens.</title>
        <authorList>
            <person name="Haridas S."/>
            <person name="Albert R."/>
            <person name="Binder M."/>
            <person name="Bloem J."/>
            <person name="Labutti K."/>
            <person name="Salamov A."/>
            <person name="Andreopoulos B."/>
            <person name="Baker S."/>
            <person name="Barry K."/>
            <person name="Bills G."/>
            <person name="Bluhm B."/>
            <person name="Cannon C."/>
            <person name="Castanera R."/>
            <person name="Culley D."/>
            <person name="Daum C."/>
            <person name="Ezra D."/>
            <person name="Gonzalez J."/>
            <person name="Henrissat B."/>
            <person name="Kuo A."/>
            <person name="Liang C."/>
            <person name="Lipzen A."/>
            <person name="Lutzoni F."/>
            <person name="Magnuson J."/>
            <person name="Mondo S."/>
            <person name="Nolan M."/>
            <person name="Ohm R."/>
            <person name="Pangilinan J."/>
            <person name="Park H.-J."/>
            <person name="Ramirez L."/>
            <person name="Alfaro M."/>
            <person name="Sun H."/>
            <person name="Tritt A."/>
            <person name="Yoshinaga Y."/>
            <person name="Zwiers L.-H."/>
            <person name="Turgeon B."/>
            <person name="Goodwin S."/>
            <person name="Spatafora J."/>
            <person name="Crous P."/>
            <person name="Grigoriev I."/>
        </authorList>
    </citation>
    <scope>NUCLEOTIDE SEQUENCE</scope>
    <source>
        <strain evidence="1">CBS 161.51</strain>
    </source>
</reference>
<dbReference type="EMBL" id="ML976135">
    <property type="protein sequence ID" value="KAF1937530.1"/>
    <property type="molecule type" value="Genomic_DNA"/>
</dbReference>
<dbReference type="AlphaFoldDB" id="A0A6A5SCV9"/>
<sequence>MSYFVRFSWTFYGILVRAISGTVTVTTVVPSTPDSCRNAPAKHVAATAAFTNRLPH</sequence>